<evidence type="ECO:0000256" key="4">
    <source>
        <dbReference type="PROSITE-ProRule" id="PRU00221"/>
    </source>
</evidence>
<dbReference type="VEuPathDB" id="TriTrypDB:TEOVI_000237100"/>
<dbReference type="GO" id="GO:0005840">
    <property type="term" value="C:ribosome"/>
    <property type="evidence" value="ECO:0007669"/>
    <property type="project" value="UniProtKB-KW"/>
</dbReference>
<dbReference type="PROSITE" id="PS50294">
    <property type="entry name" value="WD_REPEATS_REGION"/>
    <property type="match status" value="2"/>
</dbReference>
<dbReference type="InterPro" id="IPR015943">
    <property type="entry name" value="WD40/YVTN_repeat-like_dom_sf"/>
</dbReference>
<dbReference type="SUPFAM" id="SSF50978">
    <property type="entry name" value="WD40 repeat-like"/>
    <property type="match status" value="1"/>
</dbReference>
<dbReference type="EMBL" id="CZPT02001525">
    <property type="protein sequence ID" value="SCU70796.1"/>
    <property type="molecule type" value="Genomic_DNA"/>
</dbReference>
<dbReference type="Pfam" id="PF00400">
    <property type="entry name" value="WD40"/>
    <property type="match status" value="3"/>
</dbReference>
<dbReference type="Proteomes" id="UP000195570">
    <property type="component" value="Unassembled WGS sequence"/>
</dbReference>
<sequence length="541" mass="60198">MSWIGIINRQVASRNAAEIQSVEHVFSSHRLAQNRLLKLQQSLQTLRSDNTALDEKNKELVKQVRALELASAGVISRAGREEQLEANVAQLQEKLQESLKNEKDYYKNECEVKRLTEENANLKEEVKKLKNRETELEEVLLRLANNYKALEEENKIVRPKLNAALAERDRCVRELITAKETMAHMQEKILGYDDELNTMRKKGCVGSSGVGRGEVEVDVSRSSHKKDPVNTCRQEFSVQEAAKLPSSVMFTTEHPHGDRLIHAVCATNGGERIVTGGADRMIRYWDSGSGAALQCHPSDGVPLCIDSVGDRLIVGCTDGVVRIWDTKTQRKAELTGHREKVTAAYLSADQRNAYTASSDRSIRLWDLQSATIQKTLLNPSCCNDLCVADSHLLSAHYNGSICVWDSRGRSGNPDEIKNVHPGGATCVRVVRNNLCVSLGRGGAISVRDTRRMDEALFRVEREDISTSTHLARIALSPSGRFCAVGTSRGSLLIVDLDERRVMDAELEAAHQEHVKSVAWAQRGETSVLATISNDKRLVLWN</sequence>
<feature type="coiled-coil region" evidence="5">
    <location>
        <begin position="29"/>
        <end position="153"/>
    </location>
</feature>
<proteinExistence type="predicted"/>
<name>A0A1G4IEW8_TRYEQ</name>
<dbReference type="AlphaFoldDB" id="A0A1G4IEW8"/>
<dbReference type="RefSeq" id="XP_067081555.1">
    <property type="nucleotide sequence ID" value="XM_067225454.1"/>
</dbReference>
<feature type="repeat" description="WD" evidence="4">
    <location>
        <begin position="293"/>
        <end position="334"/>
    </location>
</feature>
<evidence type="ECO:0000256" key="1">
    <source>
        <dbReference type="ARBA" id="ARBA00022574"/>
    </source>
</evidence>
<dbReference type="PANTHER" id="PTHR19878:SF8">
    <property type="entry name" value="AUTOPHAGY-RELATED 16, ISOFORM F"/>
    <property type="match status" value="1"/>
</dbReference>
<keyword evidence="3" id="KW-0689">Ribosomal protein</keyword>
<dbReference type="GO" id="GO:0000045">
    <property type="term" value="P:autophagosome assembly"/>
    <property type="evidence" value="ECO:0007669"/>
    <property type="project" value="InterPro"/>
</dbReference>
<accession>A0A1G4IEW8</accession>
<dbReference type="SMART" id="SM00320">
    <property type="entry name" value="WD40"/>
    <property type="match status" value="7"/>
</dbReference>
<keyword evidence="3" id="KW-0687">Ribonucleoprotein</keyword>
<dbReference type="PANTHER" id="PTHR19878">
    <property type="entry name" value="AUTOPHAGY PROTEIN 16-LIKE"/>
    <property type="match status" value="1"/>
</dbReference>
<evidence type="ECO:0000256" key="5">
    <source>
        <dbReference type="SAM" id="Coils"/>
    </source>
</evidence>
<keyword evidence="1 4" id="KW-0853">WD repeat</keyword>
<evidence type="ECO:0000256" key="3">
    <source>
        <dbReference type="ARBA" id="ARBA00022980"/>
    </source>
</evidence>
<feature type="repeat" description="WD" evidence="4">
    <location>
        <begin position="270"/>
        <end position="295"/>
    </location>
</feature>
<keyword evidence="7" id="KW-1185">Reference proteome</keyword>
<dbReference type="InterPro" id="IPR045160">
    <property type="entry name" value="ATG16"/>
</dbReference>
<dbReference type="PROSITE" id="PS00678">
    <property type="entry name" value="WD_REPEATS_1"/>
    <property type="match status" value="1"/>
</dbReference>
<keyword evidence="2" id="KW-0677">Repeat</keyword>
<dbReference type="Gene3D" id="1.10.287.1490">
    <property type="match status" value="1"/>
</dbReference>
<organism evidence="6 7">
    <name type="scientific">Trypanosoma equiperdum</name>
    <dbReference type="NCBI Taxonomy" id="5694"/>
    <lineage>
        <taxon>Eukaryota</taxon>
        <taxon>Discoba</taxon>
        <taxon>Euglenozoa</taxon>
        <taxon>Kinetoplastea</taxon>
        <taxon>Metakinetoplastina</taxon>
        <taxon>Trypanosomatida</taxon>
        <taxon>Trypanosomatidae</taxon>
        <taxon>Trypanosoma</taxon>
    </lineage>
</organism>
<evidence type="ECO:0000313" key="7">
    <source>
        <dbReference type="Proteomes" id="UP000195570"/>
    </source>
</evidence>
<dbReference type="InterPro" id="IPR019775">
    <property type="entry name" value="WD40_repeat_CS"/>
</dbReference>
<protein>
    <submittedName>
        <fullName evidence="6">ATG16/SAP18/CVT11/APG16, putative</fullName>
    </submittedName>
</protein>
<dbReference type="Gene3D" id="2.130.10.10">
    <property type="entry name" value="YVTN repeat-like/Quinoprotein amine dehydrogenase"/>
    <property type="match status" value="2"/>
</dbReference>
<keyword evidence="5" id="KW-0175">Coiled coil</keyword>
<dbReference type="InterPro" id="IPR001680">
    <property type="entry name" value="WD40_rpt"/>
</dbReference>
<evidence type="ECO:0000256" key="2">
    <source>
        <dbReference type="ARBA" id="ARBA00022737"/>
    </source>
</evidence>
<feature type="repeat" description="WD" evidence="4">
    <location>
        <begin position="334"/>
        <end position="375"/>
    </location>
</feature>
<evidence type="ECO:0000313" key="6">
    <source>
        <dbReference type="EMBL" id="SCU70796.1"/>
    </source>
</evidence>
<dbReference type="GeneID" id="92376311"/>
<feature type="repeat" description="WD" evidence="4">
    <location>
        <begin position="507"/>
        <end position="541"/>
    </location>
</feature>
<gene>
    <name evidence="6" type="ORF">TEOVI_000237100</name>
</gene>
<reference evidence="6" key="1">
    <citation type="submission" date="2016-09" db="EMBL/GenBank/DDBJ databases">
        <authorList>
            <person name="Hebert L."/>
            <person name="Moumen B."/>
        </authorList>
    </citation>
    <scope>NUCLEOTIDE SEQUENCE [LARGE SCALE GENOMIC DNA]</scope>
    <source>
        <strain evidence="6">OVI</strain>
    </source>
</reference>
<comment type="caution">
    <text evidence="6">The sequence shown here is derived from an EMBL/GenBank/DDBJ whole genome shotgun (WGS) entry which is preliminary data.</text>
</comment>
<dbReference type="PROSITE" id="PS50082">
    <property type="entry name" value="WD_REPEATS_2"/>
    <property type="match status" value="4"/>
</dbReference>
<dbReference type="InterPro" id="IPR036322">
    <property type="entry name" value="WD40_repeat_dom_sf"/>
</dbReference>